<protein>
    <submittedName>
        <fullName evidence="2">Uncharacterized protein</fullName>
    </submittedName>
</protein>
<gene>
    <name evidence="2" type="ORF">QU481_07650</name>
</gene>
<dbReference type="RefSeq" id="WP_289829345.1">
    <property type="nucleotide sequence ID" value="NZ_JAUEDK010000010.1"/>
</dbReference>
<evidence type="ECO:0000256" key="1">
    <source>
        <dbReference type="SAM" id="MobiDB-lite"/>
    </source>
</evidence>
<dbReference type="Proteomes" id="UP001168540">
    <property type="component" value="Unassembled WGS sequence"/>
</dbReference>
<comment type="caution">
    <text evidence="2">The sequence shown here is derived from an EMBL/GenBank/DDBJ whole genome shotgun (WGS) entry which is preliminary data.</text>
</comment>
<sequence length="104" mass="11007">MLLTIRFDNFLGLDSHLGPLLQLTGNGLTGHWRRLENGSTHFPQSGDYTGDEAGISLSDAAGVRIGELVGLTADAVEQGDHGEASFSYPQLPGSADWHVEGAES</sequence>
<reference evidence="2" key="1">
    <citation type="submission" date="2023-06" db="EMBL/GenBank/DDBJ databases">
        <authorList>
            <person name="Zhang S."/>
        </authorList>
    </citation>
    <scope>NUCLEOTIDE SEQUENCE</scope>
    <source>
        <strain evidence="2">SG2303</strain>
    </source>
</reference>
<name>A0ABT7XLY6_9NEIS</name>
<dbReference type="EMBL" id="JAUEDK010000010">
    <property type="protein sequence ID" value="MDN0074765.1"/>
    <property type="molecule type" value="Genomic_DNA"/>
</dbReference>
<accession>A0ABT7XLY6</accession>
<feature type="region of interest" description="Disordered" evidence="1">
    <location>
        <begin position="81"/>
        <end position="104"/>
    </location>
</feature>
<proteinExistence type="predicted"/>
<keyword evidence="3" id="KW-1185">Reference proteome</keyword>
<evidence type="ECO:0000313" key="2">
    <source>
        <dbReference type="EMBL" id="MDN0074765.1"/>
    </source>
</evidence>
<organism evidence="2 3">
    <name type="scientific">Crenobacter oryzisoli</name>
    <dbReference type="NCBI Taxonomy" id="3056844"/>
    <lineage>
        <taxon>Bacteria</taxon>
        <taxon>Pseudomonadati</taxon>
        <taxon>Pseudomonadota</taxon>
        <taxon>Betaproteobacteria</taxon>
        <taxon>Neisseriales</taxon>
        <taxon>Neisseriaceae</taxon>
        <taxon>Crenobacter</taxon>
    </lineage>
</organism>
<evidence type="ECO:0000313" key="3">
    <source>
        <dbReference type="Proteomes" id="UP001168540"/>
    </source>
</evidence>